<feature type="chain" id="PRO_5042276805" evidence="2">
    <location>
        <begin position="19"/>
        <end position="143"/>
    </location>
</feature>
<dbReference type="Proteomes" id="UP001221898">
    <property type="component" value="Unassembled WGS sequence"/>
</dbReference>
<accession>A0AAD7X470</accession>
<dbReference type="AlphaFoldDB" id="A0AAD7X470"/>
<protein>
    <submittedName>
        <fullName evidence="3">Uncharacterized protein</fullName>
    </submittedName>
</protein>
<organism evidence="3 4">
    <name type="scientific">Aldrovandia affinis</name>
    <dbReference type="NCBI Taxonomy" id="143900"/>
    <lineage>
        <taxon>Eukaryota</taxon>
        <taxon>Metazoa</taxon>
        <taxon>Chordata</taxon>
        <taxon>Craniata</taxon>
        <taxon>Vertebrata</taxon>
        <taxon>Euteleostomi</taxon>
        <taxon>Actinopterygii</taxon>
        <taxon>Neopterygii</taxon>
        <taxon>Teleostei</taxon>
        <taxon>Notacanthiformes</taxon>
        <taxon>Halosauridae</taxon>
        <taxon>Aldrovandia</taxon>
    </lineage>
</organism>
<sequence length="143" mass="16056">MVKAWLLLLLLLPLCADTQTTKYHIECYGEDFYMVRNQLLQCNSKVPQACYKKKKSHSDRTKPSKLTESHRFTALQIMGKKAAPLCSFVTDQAGVAAMRTVAMPNPGPRGRQNAMHRAQPRSDHSPVWLRSLIPCSSFSPSPP</sequence>
<evidence type="ECO:0000256" key="2">
    <source>
        <dbReference type="SAM" id="SignalP"/>
    </source>
</evidence>
<name>A0AAD7X470_9TELE</name>
<gene>
    <name evidence="3" type="ORF">AAFF_G00141330</name>
</gene>
<evidence type="ECO:0000256" key="1">
    <source>
        <dbReference type="SAM" id="MobiDB-lite"/>
    </source>
</evidence>
<comment type="caution">
    <text evidence="3">The sequence shown here is derived from an EMBL/GenBank/DDBJ whole genome shotgun (WGS) entry which is preliminary data.</text>
</comment>
<proteinExistence type="predicted"/>
<keyword evidence="4" id="KW-1185">Reference proteome</keyword>
<evidence type="ECO:0000313" key="3">
    <source>
        <dbReference type="EMBL" id="KAJ8418424.1"/>
    </source>
</evidence>
<keyword evidence="2" id="KW-0732">Signal</keyword>
<feature type="signal peptide" evidence="2">
    <location>
        <begin position="1"/>
        <end position="18"/>
    </location>
</feature>
<reference evidence="3" key="1">
    <citation type="journal article" date="2023" name="Science">
        <title>Genome structures resolve the early diversification of teleost fishes.</title>
        <authorList>
            <person name="Parey E."/>
            <person name="Louis A."/>
            <person name="Montfort J."/>
            <person name="Bouchez O."/>
            <person name="Roques C."/>
            <person name="Iampietro C."/>
            <person name="Lluch J."/>
            <person name="Castinel A."/>
            <person name="Donnadieu C."/>
            <person name="Desvignes T."/>
            <person name="Floi Bucao C."/>
            <person name="Jouanno E."/>
            <person name="Wen M."/>
            <person name="Mejri S."/>
            <person name="Dirks R."/>
            <person name="Jansen H."/>
            <person name="Henkel C."/>
            <person name="Chen W.J."/>
            <person name="Zahm M."/>
            <person name="Cabau C."/>
            <person name="Klopp C."/>
            <person name="Thompson A.W."/>
            <person name="Robinson-Rechavi M."/>
            <person name="Braasch I."/>
            <person name="Lecointre G."/>
            <person name="Bobe J."/>
            <person name="Postlethwait J.H."/>
            <person name="Berthelot C."/>
            <person name="Roest Crollius H."/>
            <person name="Guiguen Y."/>
        </authorList>
    </citation>
    <scope>NUCLEOTIDE SEQUENCE</scope>
    <source>
        <strain evidence="3">NC1722</strain>
    </source>
</reference>
<feature type="region of interest" description="Disordered" evidence="1">
    <location>
        <begin position="104"/>
        <end position="124"/>
    </location>
</feature>
<dbReference type="EMBL" id="JAINUG010000002">
    <property type="protein sequence ID" value="KAJ8418424.1"/>
    <property type="molecule type" value="Genomic_DNA"/>
</dbReference>
<evidence type="ECO:0000313" key="4">
    <source>
        <dbReference type="Proteomes" id="UP001221898"/>
    </source>
</evidence>